<comment type="caution">
    <text evidence="2">The sequence shown here is derived from an EMBL/GenBank/DDBJ whole genome shotgun (WGS) entry which is preliminary data.</text>
</comment>
<gene>
    <name evidence="2" type="ORF">ElyMa_004276600</name>
</gene>
<organism evidence="2 3">
    <name type="scientific">Elysia marginata</name>
    <dbReference type="NCBI Taxonomy" id="1093978"/>
    <lineage>
        <taxon>Eukaryota</taxon>
        <taxon>Metazoa</taxon>
        <taxon>Spiralia</taxon>
        <taxon>Lophotrochozoa</taxon>
        <taxon>Mollusca</taxon>
        <taxon>Gastropoda</taxon>
        <taxon>Heterobranchia</taxon>
        <taxon>Euthyneura</taxon>
        <taxon>Panpulmonata</taxon>
        <taxon>Sacoglossa</taxon>
        <taxon>Placobranchoidea</taxon>
        <taxon>Plakobranchidae</taxon>
        <taxon>Elysia</taxon>
    </lineage>
</organism>
<reference evidence="2 3" key="1">
    <citation type="journal article" date="2021" name="Elife">
        <title>Chloroplast acquisition without the gene transfer in kleptoplastic sea slugs, Plakobranchus ocellatus.</title>
        <authorList>
            <person name="Maeda T."/>
            <person name="Takahashi S."/>
            <person name="Yoshida T."/>
            <person name="Shimamura S."/>
            <person name="Takaki Y."/>
            <person name="Nagai Y."/>
            <person name="Toyoda A."/>
            <person name="Suzuki Y."/>
            <person name="Arimoto A."/>
            <person name="Ishii H."/>
            <person name="Satoh N."/>
            <person name="Nishiyama T."/>
            <person name="Hasebe M."/>
            <person name="Maruyama T."/>
            <person name="Minagawa J."/>
            <person name="Obokata J."/>
            <person name="Shigenobu S."/>
        </authorList>
    </citation>
    <scope>NUCLEOTIDE SEQUENCE [LARGE SCALE GENOMIC DNA]</scope>
</reference>
<dbReference type="AlphaFoldDB" id="A0AAV4GXJ6"/>
<dbReference type="EMBL" id="BMAT01008623">
    <property type="protein sequence ID" value="GFR89370.1"/>
    <property type="molecule type" value="Genomic_DNA"/>
</dbReference>
<evidence type="ECO:0000313" key="3">
    <source>
        <dbReference type="Proteomes" id="UP000762676"/>
    </source>
</evidence>
<dbReference type="Proteomes" id="UP000762676">
    <property type="component" value="Unassembled WGS sequence"/>
</dbReference>
<proteinExistence type="predicted"/>
<feature type="region of interest" description="Disordered" evidence="1">
    <location>
        <begin position="1"/>
        <end position="45"/>
    </location>
</feature>
<keyword evidence="3" id="KW-1185">Reference proteome</keyword>
<protein>
    <submittedName>
        <fullName evidence="2">Uncharacterized protein</fullName>
    </submittedName>
</protein>
<sequence length="81" mass="9011">MQFFQGRKFKAQDEETGNDCVIAETRSADKEEGDDITSSTGQANERILEHKAPPFVIILRVLRVSMVDAVEFAAALNIKGR</sequence>
<evidence type="ECO:0000256" key="1">
    <source>
        <dbReference type="SAM" id="MobiDB-lite"/>
    </source>
</evidence>
<accession>A0AAV4GXJ6</accession>
<name>A0AAV4GXJ6_9GAST</name>
<evidence type="ECO:0000313" key="2">
    <source>
        <dbReference type="EMBL" id="GFR89370.1"/>
    </source>
</evidence>